<keyword evidence="1" id="KW-1133">Transmembrane helix</keyword>
<sequence>MEVGLVEAMVVVLEEVLEVGRDSVAEVVKDLVVGVAMVVVLVVATVVVPVVAMVVVLVVATVAGGHENQPAFVCAERARCGIVYVCVCVLMAWNPLRVGCITFSHNLKKNYHVTKCVRNLMY</sequence>
<gene>
    <name evidence="2" type="ORF">QJS04_geneDACA018006</name>
</gene>
<keyword evidence="1" id="KW-0472">Membrane</keyword>
<organism evidence="2 3">
    <name type="scientific">Acorus gramineus</name>
    <name type="common">Dwarf sweet flag</name>
    <dbReference type="NCBI Taxonomy" id="55184"/>
    <lineage>
        <taxon>Eukaryota</taxon>
        <taxon>Viridiplantae</taxon>
        <taxon>Streptophyta</taxon>
        <taxon>Embryophyta</taxon>
        <taxon>Tracheophyta</taxon>
        <taxon>Spermatophyta</taxon>
        <taxon>Magnoliopsida</taxon>
        <taxon>Liliopsida</taxon>
        <taxon>Acoraceae</taxon>
        <taxon>Acorus</taxon>
    </lineage>
</organism>
<keyword evidence="3" id="KW-1185">Reference proteome</keyword>
<dbReference type="EMBL" id="JAUJYN010000011">
    <property type="protein sequence ID" value="KAK1260859.1"/>
    <property type="molecule type" value="Genomic_DNA"/>
</dbReference>
<keyword evidence="1" id="KW-0812">Transmembrane</keyword>
<dbReference type="AlphaFoldDB" id="A0AAV9A9I4"/>
<evidence type="ECO:0000256" key="1">
    <source>
        <dbReference type="SAM" id="Phobius"/>
    </source>
</evidence>
<evidence type="ECO:0000313" key="2">
    <source>
        <dbReference type="EMBL" id="KAK1260859.1"/>
    </source>
</evidence>
<evidence type="ECO:0000313" key="3">
    <source>
        <dbReference type="Proteomes" id="UP001179952"/>
    </source>
</evidence>
<proteinExistence type="predicted"/>
<protein>
    <submittedName>
        <fullName evidence="2">Uncharacterized protein</fullName>
    </submittedName>
</protein>
<feature type="transmembrane region" description="Helical" evidence="1">
    <location>
        <begin position="31"/>
        <end position="60"/>
    </location>
</feature>
<name>A0AAV9A9I4_ACOGR</name>
<reference evidence="2" key="2">
    <citation type="submission" date="2023-06" db="EMBL/GenBank/DDBJ databases">
        <authorList>
            <person name="Ma L."/>
            <person name="Liu K.-W."/>
            <person name="Li Z."/>
            <person name="Hsiao Y.-Y."/>
            <person name="Qi Y."/>
            <person name="Fu T."/>
            <person name="Tang G."/>
            <person name="Zhang D."/>
            <person name="Sun W.-H."/>
            <person name="Liu D.-K."/>
            <person name="Li Y."/>
            <person name="Chen G.-Z."/>
            <person name="Liu X.-D."/>
            <person name="Liao X.-Y."/>
            <person name="Jiang Y.-T."/>
            <person name="Yu X."/>
            <person name="Hao Y."/>
            <person name="Huang J."/>
            <person name="Zhao X.-W."/>
            <person name="Ke S."/>
            <person name="Chen Y.-Y."/>
            <person name="Wu W.-L."/>
            <person name="Hsu J.-L."/>
            <person name="Lin Y.-F."/>
            <person name="Huang M.-D."/>
            <person name="Li C.-Y."/>
            <person name="Huang L."/>
            <person name="Wang Z.-W."/>
            <person name="Zhao X."/>
            <person name="Zhong W.-Y."/>
            <person name="Peng D.-H."/>
            <person name="Ahmad S."/>
            <person name="Lan S."/>
            <person name="Zhang J.-S."/>
            <person name="Tsai W.-C."/>
            <person name="Van De Peer Y."/>
            <person name="Liu Z.-J."/>
        </authorList>
    </citation>
    <scope>NUCLEOTIDE SEQUENCE</scope>
    <source>
        <strain evidence="2">SCP</strain>
        <tissue evidence="2">Leaves</tissue>
    </source>
</reference>
<reference evidence="2" key="1">
    <citation type="journal article" date="2023" name="Nat. Commun.">
        <title>Diploid and tetraploid genomes of Acorus and the evolution of monocots.</title>
        <authorList>
            <person name="Ma L."/>
            <person name="Liu K.W."/>
            <person name="Li Z."/>
            <person name="Hsiao Y.Y."/>
            <person name="Qi Y."/>
            <person name="Fu T."/>
            <person name="Tang G.D."/>
            <person name="Zhang D."/>
            <person name="Sun W.H."/>
            <person name="Liu D.K."/>
            <person name="Li Y."/>
            <person name="Chen G.Z."/>
            <person name="Liu X.D."/>
            <person name="Liao X.Y."/>
            <person name="Jiang Y.T."/>
            <person name="Yu X."/>
            <person name="Hao Y."/>
            <person name="Huang J."/>
            <person name="Zhao X.W."/>
            <person name="Ke S."/>
            <person name="Chen Y.Y."/>
            <person name="Wu W.L."/>
            <person name="Hsu J.L."/>
            <person name="Lin Y.F."/>
            <person name="Huang M.D."/>
            <person name="Li C.Y."/>
            <person name="Huang L."/>
            <person name="Wang Z.W."/>
            <person name="Zhao X."/>
            <person name="Zhong W.Y."/>
            <person name="Peng D.H."/>
            <person name="Ahmad S."/>
            <person name="Lan S."/>
            <person name="Zhang J.S."/>
            <person name="Tsai W.C."/>
            <person name="Van de Peer Y."/>
            <person name="Liu Z.J."/>
        </authorList>
    </citation>
    <scope>NUCLEOTIDE SEQUENCE</scope>
    <source>
        <strain evidence="2">SCP</strain>
    </source>
</reference>
<dbReference type="Proteomes" id="UP001179952">
    <property type="component" value="Unassembled WGS sequence"/>
</dbReference>
<accession>A0AAV9A9I4</accession>
<comment type="caution">
    <text evidence="2">The sequence shown here is derived from an EMBL/GenBank/DDBJ whole genome shotgun (WGS) entry which is preliminary data.</text>
</comment>